<keyword evidence="2" id="KW-1185">Reference proteome</keyword>
<protein>
    <submittedName>
        <fullName evidence="1">Uncharacterized protein</fullName>
    </submittedName>
</protein>
<organism evidence="1 2">
    <name type="scientific">Corchorus olitorius</name>
    <dbReference type="NCBI Taxonomy" id="93759"/>
    <lineage>
        <taxon>Eukaryota</taxon>
        <taxon>Viridiplantae</taxon>
        <taxon>Streptophyta</taxon>
        <taxon>Embryophyta</taxon>
        <taxon>Tracheophyta</taxon>
        <taxon>Spermatophyta</taxon>
        <taxon>Magnoliopsida</taxon>
        <taxon>eudicotyledons</taxon>
        <taxon>Gunneridae</taxon>
        <taxon>Pentapetalae</taxon>
        <taxon>rosids</taxon>
        <taxon>malvids</taxon>
        <taxon>Malvales</taxon>
        <taxon>Malvaceae</taxon>
        <taxon>Grewioideae</taxon>
        <taxon>Apeibeae</taxon>
        <taxon>Corchorus</taxon>
    </lineage>
</organism>
<evidence type="ECO:0000313" key="1">
    <source>
        <dbReference type="EMBL" id="OMP09655.1"/>
    </source>
</evidence>
<gene>
    <name evidence="1" type="ORF">COLO4_05254</name>
</gene>
<dbReference type="EMBL" id="AWUE01012280">
    <property type="protein sequence ID" value="OMP09655.1"/>
    <property type="molecule type" value="Genomic_DNA"/>
</dbReference>
<comment type="caution">
    <text evidence="1">The sequence shown here is derived from an EMBL/GenBank/DDBJ whole genome shotgun (WGS) entry which is preliminary data.</text>
</comment>
<accession>A0A1R3KRE1</accession>
<dbReference type="Proteomes" id="UP000187203">
    <property type="component" value="Unassembled WGS sequence"/>
</dbReference>
<name>A0A1R3KRE1_9ROSI</name>
<dbReference type="AlphaFoldDB" id="A0A1R3KRE1"/>
<evidence type="ECO:0000313" key="2">
    <source>
        <dbReference type="Proteomes" id="UP000187203"/>
    </source>
</evidence>
<proteinExistence type="predicted"/>
<dbReference type="OrthoDB" id="786358at2759"/>
<reference evidence="2" key="1">
    <citation type="submission" date="2013-09" db="EMBL/GenBank/DDBJ databases">
        <title>Corchorus olitorius genome sequencing.</title>
        <authorList>
            <person name="Alam M."/>
            <person name="Haque M.S."/>
            <person name="Islam M.S."/>
            <person name="Emdad E.M."/>
            <person name="Islam M.M."/>
            <person name="Ahmed B."/>
            <person name="Halim A."/>
            <person name="Hossen Q.M.M."/>
            <person name="Hossain M.Z."/>
            <person name="Ahmed R."/>
            <person name="Khan M.M."/>
            <person name="Islam R."/>
            <person name="Rashid M.M."/>
            <person name="Khan S.A."/>
            <person name="Rahman M.S."/>
            <person name="Alam M."/>
            <person name="Yahiya A.S."/>
            <person name="Khan M.S."/>
            <person name="Azam M.S."/>
            <person name="Haque T."/>
            <person name="Lashkar M.Z.H."/>
            <person name="Akhand A.I."/>
            <person name="Morshed G."/>
            <person name="Roy S."/>
            <person name="Uddin K.S."/>
            <person name="Rabeya T."/>
            <person name="Hossain A.S."/>
            <person name="Chowdhury A."/>
            <person name="Snigdha A.R."/>
            <person name="Mortoza M.S."/>
            <person name="Matin S.A."/>
            <person name="Hoque S.M.E."/>
            <person name="Islam M.K."/>
            <person name="Roy D.K."/>
            <person name="Haider R."/>
            <person name="Moosa M.M."/>
            <person name="Elias S.M."/>
            <person name="Hasan A.M."/>
            <person name="Jahan S."/>
            <person name="Shafiuddin M."/>
            <person name="Mahmood N."/>
            <person name="Shommy N.S."/>
        </authorList>
    </citation>
    <scope>NUCLEOTIDE SEQUENCE [LARGE SCALE GENOMIC DNA]</scope>
    <source>
        <strain evidence="2">cv. O-4</strain>
    </source>
</reference>
<sequence>MANNYPQFAAEMTVLSTENLKKPSFTLLPRRRLLRPFISIISSSNSNDTHKGDNQKYYTFGDQCLVPIEANFFTNIHSCIYVQLHTKSLLGRRVQLGCCRIPAADIGAIPVGSLQHLSYKVLGKDKSQGHGIVNLKLKLDNYGSKVHSCQEVIGLPIQMLPPGDYSDFDKTVR</sequence>